<feature type="domain" description="ATPase AAA-type core" evidence="2">
    <location>
        <begin position="197"/>
        <end position="232"/>
    </location>
</feature>
<organism evidence="3 4">
    <name type="scientific">Periophthalmus magnuspinnatus</name>
    <dbReference type="NCBI Taxonomy" id="409849"/>
    <lineage>
        <taxon>Eukaryota</taxon>
        <taxon>Metazoa</taxon>
        <taxon>Chordata</taxon>
        <taxon>Craniata</taxon>
        <taxon>Vertebrata</taxon>
        <taxon>Euteleostomi</taxon>
        <taxon>Actinopterygii</taxon>
        <taxon>Neopterygii</taxon>
        <taxon>Teleostei</taxon>
        <taxon>Neoteleostei</taxon>
        <taxon>Acanthomorphata</taxon>
        <taxon>Gobiaria</taxon>
        <taxon>Gobiiformes</taxon>
        <taxon>Gobioidei</taxon>
        <taxon>Gobiidae</taxon>
        <taxon>Oxudercinae</taxon>
        <taxon>Periophthalmus</taxon>
    </lineage>
</organism>
<evidence type="ECO:0000313" key="3">
    <source>
        <dbReference type="Ensembl" id="ENSPMGP00000011542.1"/>
    </source>
</evidence>
<reference evidence="3" key="2">
    <citation type="submission" date="2025-09" db="UniProtKB">
        <authorList>
            <consortium name="Ensembl"/>
        </authorList>
    </citation>
    <scope>IDENTIFICATION</scope>
</reference>
<dbReference type="GO" id="GO:0005634">
    <property type="term" value="C:nucleus"/>
    <property type="evidence" value="ECO:0007669"/>
    <property type="project" value="TreeGrafter"/>
</dbReference>
<dbReference type="InterPro" id="IPR027417">
    <property type="entry name" value="P-loop_NTPase"/>
</dbReference>
<dbReference type="STRING" id="409849.ENSPMGP00000011542"/>
<dbReference type="InterPro" id="IPR003959">
    <property type="entry name" value="ATPase_AAA_core"/>
</dbReference>
<feature type="compositionally biased region" description="Basic and acidic residues" evidence="1">
    <location>
        <begin position="156"/>
        <end position="172"/>
    </location>
</feature>
<evidence type="ECO:0000256" key="1">
    <source>
        <dbReference type="SAM" id="MobiDB-lite"/>
    </source>
</evidence>
<feature type="region of interest" description="Disordered" evidence="1">
    <location>
        <begin position="291"/>
        <end position="313"/>
    </location>
</feature>
<dbReference type="GO" id="GO:0061860">
    <property type="term" value="F:DNA clamp unloader activity"/>
    <property type="evidence" value="ECO:0007669"/>
    <property type="project" value="TreeGrafter"/>
</dbReference>
<dbReference type="Gene3D" id="1.10.8.60">
    <property type="match status" value="1"/>
</dbReference>
<dbReference type="Pfam" id="PF00004">
    <property type="entry name" value="AAA"/>
    <property type="match status" value="1"/>
</dbReference>
<evidence type="ECO:0000313" key="4">
    <source>
        <dbReference type="Proteomes" id="UP000261520"/>
    </source>
</evidence>
<reference evidence="3" key="1">
    <citation type="submission" date="2025-08" db="UniProtKB">
        <authorList>
            <consortium name="Ensembl"/>
        </authorList>
    </citation>
    <scope>IDENTIFICATION</scope>
</reference>
<dbReference type="PANTHER" id="PTHR23389">
    <property type="entry name" value="CHROMOSOME TRANSMISSION FIDELITY FACTOR 18"/>
    <property type="match status" value="1"/>
</dbReference>
<dbReference type="AlphaFoldDB" id="A0A3B4A3C6"/>
<dbReference type="Gene3D" id="3.40.50.300">
    <property type="entry name" value="P-loop containing nucleotide triphosphate hydrolases"/>
    <property type="match status" value="1"/>
</dbReference>
<accession>A0A3B4A3C6</accession>
<proteinExistence type="predicted"/>
<feature type="region of interest" description="Disordered" evidence="1">
    <location>
        <begin position="156"/>
        <end position="181"/>
    </location>
</feature>
<dbReference type="PANTHER" id="PTHR23389:SF21">
    <property type="entry name" value="ATPASE FAMILY AAA DOMAIN-CONTAINING PROTEIN 5"/>
    <property type="match status" value="1"/>
</dbReference>
<dbReference type="Proteomes" id="UP000261520">
    <property type="component" value="Unplaced"/>
</dbReference>
<dbReference type="GO" id="GO:0003677">
    <property type="term" value="F:DNA binding"/>
    <property type="evidence" value="ECO:0007669"/>
    <property type="project" value="TreeGrafter"/>
</dbReference>
<dbReference type="GO" id="GO:0016887">
    <property type="term" value="F:ATP hydrolysis activity"/>
    <property type="evidence" value="ECO:0007669"/>
    <property type="project" value="InterPro"/>
</dbReference>
<dbReference type="SUPFAM" id="SSF52540">
    <property type="entry name" value="P-loop containing nucleoside triphosphate hydrolases"/>
    <property type="match status" value="1"/>
</dbReference>
<dbReference type="GO" id="GO:0005524">
    <property type="term" value="F:ATP binding"/>
    <property type="evidence" value="ECO:0007669"/>
    <property type="project" value="InterPro"/>
</dbReference>
<keyword evidence="4" id="KW-1185">Reference proteome</keyword>
<name>A0A3B4A3C6_9GOBI</name>
<evidence type="ECO:0000259" key="2">
    <source>
        <dbReference type="Pfam" id="PF00004"/>
    </source>
</evidence>
<feature type="region of interest" description="Disordered" evidence="1">
    <location>
        <begin position="341"/>
        <end position="364"/>
    </location>
</feature>
<protein>
    <recommendedName>
        <fullName evidence="2">ATPase AAA-type core domain-containing protein</fullName>
    </recommendedName>
</protein>
<dbReference type="Ensembl" id="ENSPMGT00000012318.1">
    <property type="protein sequence ID" value="ENSPMGP00000011542.1"/>
    <property type="gene ID" value="ENSPMGG00000009554.1"/>
</dbReference>
<sequence length="799" mass="89677">MRAKLKRTKAKTASNCTGVLAATKKTPQTPNVSVYSRFDATEVDCKEPNELHMSHLDLCLRHVQASNPTFPVNNFFSVLRRKSCANGQCFASKGDVFKHTASPIFIYFLPEPFRDDVLWTDKYRPRCSNEIVGNTEATEKLRSWLNKWKLKTDAEEEGKKLKERQNEGRSNDSWDCGDFEDEVGPDDGTEEQLCNTVLISGPPGVGKTASVYACAVELGFKVFEVNCSSRRSGREVLSQLKEATQSHLVDGSGNDSLKPTFFSSSSSVCEDVSKLLTCCVHSFSAVKMHKKTTTTTSTSKKNSGQIRSSCKKRAKPNTLTSYFKTKAKADYLYHSRMKSCNSPCEKSTTKRGPTDSAACDDHDETDSKKAATSLILFEEVDVIFEEDVGFCAAIKTFMATTKRPVVMTTSGTLKEIIFQTPSMGDVCSFLRLVCLAENVQLDPDDVTTLFTVTGGDVRRCLLQLQLWSNSGAGQRTLLQLLQITSWTEQQMTELLLPMIESWRNGFPILYSNLERLLQVNEVNSTRSGPDDKLALGESQQIKTSITYSARSAAETRSRLSRKKNITSAQKKSSSIQISEKLETANSLIALADFFDVMSFIDSTVPTAPKPQPTLCSLRGFVWTGAKLQDGQLDEIREEEDKNEVMTLDIRAALEALGFHCYKKEMLPTAKTSTISLNIRIQTCKSSLCFIQFCLEKVDVLPMLLKRFDLSKNVLSSRYFSLLQNKCAVCVDYLPMTSLKIRRKLYYTILLYYLNKLHNILTLRLQTMKWVLIRDGPMSFFMAEFLTVYNPEKPTADEVC</sequence>